<dbReference type="GO" id="GO:0005730">
    <property type="term" value="C:nucleolus"/>
    <property type="evidence" value="ECO:0007669"/>
    <property type="project" value="UniProtKB-SubCell"/>
</dbReference>
<keyword evidence="3" id="KW-0240">DNA-directed RNA polymerase</keyword>
<gene>
    <name evidence="6" type="ORF">CEPIT_LOCUS41936</name>
</gene>
<evidence type="ECO:0000256" key="4">
    <source>
        <dbReference type="ARBA" id="ARBA00023163"/>
    </source>
</evidence>
<dbReference type="GO" id="GO:0003677">
    <property type="term" value="F:DNA binding"/>
    <property type="evidence" value="ECO:0007669"/>
    <property type="project" value="InterPro"/>
</dbReference>
<accession>A0AAV0GBB8</accession>
<reference evidence="6" key="1">
    <citation type="submission" date="2022-07" db="EMBL/GenBank/DDBJ databases">
        <authorList>
            <person name="Macas J."/>
            <person name="Novak P."/>
            <person name="Neumann P."/>
        </authorList>
    </citation>
    <scope>NUCLEOTIDE SEQUENCE</scope>
</reference>
<comment type="subcellular location">
    <subcellularLocation>
        <location evidence="1">Nucleus</location>
        <location evidence="1">Nucleolus</location>
    </subcellularLocation>
</comment>
<comment type="caution">
    <text evidence="6">The sequence shown here is derived from an EMBL/GenBank/DDBJ whole genome shotgun (WGS) entry which is preliminary data.</text>
</comment>
<evidence type="ECO:0000256" key="3">
    <source>
        <dbReference type="ARBA" id="ARBA00022478"/>
    </source>
</evidence>
<dbReference type="EMBL" id="CAMAPF010001073">
    <property type="protein sequence ID" value="CAH9145080.1"/>
    <property type="molecule type" value="Genomic_DNA"/>
</dbReference>
<evidence type="ECO:0000256" key="1">
    <source>
        <dbReference type="ARBA" id="ARBA00004604"/>
    </source>
</evidence>
<evidence type="ECO:0000313" key="7">
    <source>
        <dbReference type="Proteomes" id="UP001152523"/>
    </source>
</evidence>
<evidence type="ECO:0000256" key="2">
    <source>
        <dbReference type="ARBA" id="ARBA00009430"/>
    </source>
</evidence>
<dbReference type="GO" id="GO:0006351">
    <property type="term" value="P:DNA-templated transcription"/>
    <property type="evidence" value="ECO:0007669"/>
    <property type="project" value="InterPro"/>
</dbReference>
<dbReference type="Proteomes" id="UP001152523">
    <property type="component" value="Unassembled WGS sequence"/>
</dbReference>
<keyword evidence="7" id="KW-1185">Reference proteome</keyword>
<keyword evidence="5" id="KW-0539">Nucleus</keyword>
<proteinExistence type="inferred from homology"/>
<sequence>MPPYHLAATTPEIAYPLDKIISKGEWACLSDIIDLSEAGEPIRLDCFPSFVCNRVHTLTDIKDHTKKQELAGIFSYITHLVKKQDKHSLEGFHLQRVTKFLACCSKKSLQCLVFQNRRDSLLKKLISSSVMYLFLLSTLTTSELIRWT</sequence>
<keyword evidence="4" id="KW-0804">Transcription</keyword>
<dbReference type="AlphaFoldDB" id="A0AAV0GBB8"/>
<dbReference type="GO" id="GO:0000428">
    <property type="term" value="C:DNA-directed RNA polymerase complex"/>
    <property type="evidence" value="ECO:0007669"/>
    <property type="project" value="UniProtKB-KW"/>
</dbReference>
<comment type="similarity">
    <text evidence="2">Belongs to the eukaryotic RPA49/POLR1E RNA polymerase subunit family.</text>
</comment>
<organism evidence="6 7">
    <name type="scientific">Cuscuta epithymum</name>
    <dbReference type="NCBI Taxonomy" id="186058"/>
    <lineage>
        <taxon>Eukaryota</taxon>
        <taxon>Viridiplantae</taxon>
        <taxon>Streptophyta</taxon>
        <taxon>Embryophyta</taxon>
        <taxon>Tracheophyta</taxon>
        <taxon>Spermatophyta</taxon>
        <taxon>Magnoliopsida</taxon>
        <taxon>eudicotyledons</taxon>
        <taxon>Gunneridae</taxon>
        <taxon>Pentapetalae</taxon>
        <taxon>asterids</taxon>
        <taxon>lamiids</taxon>
        <taxon>Solanales</taxon>
        <taxon>Convolvulaceae</taxon>
        <taxon>Cuscuteae</taxon>
        <taxon>Cuscuta</taxon>
        <taxon>Cuscuta subgen. Cuscuta</taxon>
    </lineage>
</organism>
<dbReference type="PANTHER" id="PTHR14440">
    <property type="entry name" value="DNA-DIRECTED RNA POLYMERASE I SUBUNIT RPA49"/>
    <property type="match status" value="1"/>
</dbReference>
<evidence type="ECO:0000256" key="5">
    <source>
        <dbReference type="ARBA" id="ARBA00023242"/>
    </source>
</evidence>
<protein>
    <submittedName>
        <fullName evidence="6">Uncharacterized protein</fullName>
    </submittedName>
</protein>
<dbReference type="InterPro" id="IPR009668">
    <property type="entry name" value="RNA_pol-assoc_fac_A49-like"/>
</dbReference>
<evidence type="ECO:0000313" key="6">
    <source>
        <dbReference type="EMBL" id="CAH9145080.1"/>
    </source>
</evidence>
<name>A0AAV0GBB8_9ASTE</name>
<dbReference type="Pfam" id="PF06870">
    <property type="entry name" value="RNA_pol_I_A49"/>
    <property type="match status" value="1"/>
</dbReference>